<sequence>MIMNRASFIILTAFLILIFVSTALASTPKKIFCVQSYDKGNVCGARIEDGMLKSLKKLGYEDGKNIELFHFYMDTRLEYIKPEEVKMRGKLALNEIKKVDPDLVLIFDDNACEYVMLPLAKSKYPIVFSGMNVRPEYYDNITDFMKTREYPSFNITGVTEEVPYEATIKLLKELVPDAKKMVAISSTGAPFPTLMARDFEQKITAHPEKYPIKLDKMEYIRTFKEYKSLIEKYEKAEDIDIIFNVIITTLEDEKGKGVPLREALGWMVRNQNKPGFTWLADWVPMGYLCSAGIDLPMCGEQVAQQVVQILNGKKPGDIPIERPKDQYVVLNLARAEQLGITIPVSILEAAAKVYRSMSVYPEYQMTGH</sequence>
<dbReference type="EMBL" id="PQXF01000043">
    <property type="protein sequence ID" value="PXF58047.1"/>
    <property type="molecule type" value="Genomic_DNA"/>
</dbReference>
<organism evidence="1 2">
    <name type="scientific">Candidatus Methanogaster sp</name>
    <dbReference type="NCBI Taxonomy" id="3386292"/>
    <lineage>
        <taxon>Archaea</taxon>
        <taxon>Methanobacteriati</taxon>
        <taxon>Methanobacteriota</taxon>
        <taxon>Stenosarchaea group</taxon>
        <taxon>Methanomicrobia</taxon>
        <taxon>Methanosarcinales</taxon>
        <taxon>ANME-2 cluster</taxon>
        <taxon>Candidatus Methanogasteraceae</taxon>
        <taxon>Candidatus Methanogaster</taxon>
    </lineage>
</organism>
<protein>
    <submittedName>
        <fullName evidence="1">Uncharacterized protein</fullName>
    </submittedName>
</protein>
<proteinExistence type="predicted"/>
<evidence type="ECO:0000313" key="2">
    <source>
        <dbReference type="Proteomes" id="UP000248329"/>
    </source>
</evidence>
<gene>
    <name evidence="1" type="ORF">C4B59_14035</name>
</gene>
<evidence type="ECO:0000313" key="1">
    <source>
        <dbReference type="EMBL" id="PXF58047.1"/>
    </source>
</evidence>
<dbReference type="Proteomes" id="UP000248329">
    <property type="component" value="Unassembled WGS sequence"/>
</dbReference>
<name>A0AC61KZY9_9EURY</name>
<reference evidence="1" key="1">
    <citation type="submission" date="2018-01" db="EMBL/GenBank/DDBJ databases">
        <authorList>
            <person name="Krukenberg V."/>
        </authorList>
    </citation>
    <scope>NUCLEOTIDE SEQUENCE</scope>
    <source>
        <strain evidence="1">E20ANME2</strain>
    </source>
</reference>
<comment type="caution">
    <text evidence="1">The sequence shown here is derived from an EMBL/GenBank/DDBJ whole genome shotgun (WGS) entry which is preliminary data.</text>
</comment>
<accession>A0AC61KZY9</accession>